<proteinExistence type="predicted"/>
<dbReference type="Proteomes" id="UP000830115">
    <property type="component" value="Chromosome"/>
</dbReference>
<protein>
    <submittedName>
        <fullName evidence="1">Helix-turn-helix domain-containing protein</fullName>
    </submittedName>
</protein>
<sequence length="75" mass="8248">MSDDVREALEEDLLMSYKGARSAWEDFKVTAHLANRAGLTHQEIADLLDVGKTTAGDWCREGEQARTGRRGGRAG</sequence>
<keyword evidence="2" id="KW-1185">Reference proteome</keyword>
<name>A0ABY4M1N5_9ACTN</name>
<evidence type="ECO:0000313" key="1">
    <source>
        <dbReference type="EMBL" id="UQA91670.1"/>
    </source>
</evidence>
<evidence type="ECO:0000313" key="2">
    <source>
        <dbReference type="Proteomes" id="UP000830115"/>
    </source>
</evidence>
<reference evidence="1" key="1">
    <citation type="submission" date="2021-10" db="EMBL/GenBank/DDBJ databases">
        <title>Streptomyces nigrumlapis sp.nov.,an antimicrobial producing actinobacterium isolated from Black Gobi rocks.</title>
        <authorList>
            <person name="Wen Y."/>
            <person name="Zhang W."/>
            <person name="Liu X.G."/>
        </authorList>
    </citation>
    <scope>NUCLEOTIDE SEQUENCE</scope>
    <source>
        <strain evidence="1">ST13-2-2</strain>
    </source>
</reference>
<accession>A0ABY4M1N5</accession>
<dbReference type="EMBL" id="CP086322">
    <property type="protein sequence ID" value="UQA91670.1"/>
    <property type="molecule type" value="Genomic_DNA"/>
</dbReference>
<dbReference type="RefSeq" id="WP_248862478.1">
    <property type="nucleotide sequence ID" value="NZ_CP086322.1"/>
</dbReference>
<organism evidence="1 2">
    <name type="scientific">Streptomyces halobius</name>
    <dbReference type="NCBI Taxonomy" id="2879846"/>
    <lineage>
        <taxon>Bacteria</taxon>
        <taxon>Bacillati</taxon>
        <taxon>Actinomycetota</taxon>
        <taxon>Actinomycetes</taxon>
        <taxon>Kitasatosporales</taxon>
        <taxon>Streptomycetaceae</taxon>
        <taxon>Streptomyces</taxon>
    </lineage>
</organism>
<gene>
    <name evidence="1" type="ORF">K9S39_07150</name>
</gene>